<dbReference type="InterPro" id="IPR040521">
    <property type="entry name" value="KDZ"/>
</dbReference>
<keyword evidence="1" id="KW-0812">Transmembrane</keyword>
<comment type="caution">
    <text evidence="2">The sequence shown here is derived from an EMBL/GenBank/DDBJ whole genome shotgun (WGS) entry which is preliminary data.</text>
</comment>
<accession>A0A397SIV1</accession>
<evidence type="ECO:0000313" key="2">
    <source>
        <dbReference type="EMBL" id="RIA84566.1"/>
    </source>
</evidence>
<sequence>SKLNWGVSIFHAYAHSVKCQLKYHPRIQEGIGLTDGESLERIWSYLGKFVSNTKHMRPAHRLDILSIAIQHISQRMISDLGNFIYKLFVLIIIFNYIKLILLLK</sequence>
<dbReference type="Pfam" id="PF18758">
    <property type="entry name" value="KDZ"/>
    <property type="match status" value="1"/>
</dbReference>
<organism evidence="2 3">
    <name type="scientific">Glomus cerebriforme</name>
    <dbReference type="NCBI Taxonomy" id="658196"/>
    <lineage>
        <taxon>Eukaryota</taxon>
        <taxon>Fungi</taxon>
        <taxon>Fungi incertae sedis</taxon>
        <taxon>Mucoromycota</taxon>
        <taxon>Glomeromycotina</taxon>
        <taxon>Glomeromycetes</taxon>
        <taxon>Glomerales</taxon>
        <taxon>Glomeraceae</taxon>
        <taxon>Glomus</taxon>
    </lineage>
</organism>
<gene>
    <name evidence="2" type="ORF">C1645_858967</name>
</gene>
<dbReference type="EMBL" id="QKYT01000483">
    <property type="protein sequence ID" value="RIA84566.1"/>
    <property type="molecule type" value="Genomic_DNA"/>
</dbReference>
<feature type="non-terminal residue" evidence="2">
    <location>
        <position position="1"/>
    </location>
</feature>
<keyword evidence="1" id="KW-0472">Membrane</keyword>
<dbReference type="PANTHER" id="PTHR33096:SF1">
    <property type="entry name" value="CXC1-LIKE CYSTEINE CLUSTER ASSOCIATED WITH KDZ TRANSPOSASES DOMAIN-CONTAINING PROTEIN"/>
    <property type="match status" value="1"/>
</dbReference>
<dbReference type="OrthoDB" id="2505730at2759"/>
<dbReference type="Proteomes" id="UP000265703">
    <property type="component" value="Unassembled WGS sequence"/>
</dbReference>
<name>A0A397SIV1_9GLOM</name>
<protein>
    <submittedName>
        <fullName evidence="2">Uncharacterized protein</fullName>
    </submittedName>
</protein>
<evidence type="ECO:0000256" key="1">
    <source>
        <dbReference type="SAM" id="Phobius"/>
    </source>
</evidence>
<dbReference type="PANTHER" id="PTHR33096">
    <property type="entry name" value="CXC2 DOMAIN-CONTAINING PROTEIN"/>
    <property type="match status" value="1"/>
</dbReference>
<evidence type="ECO:0000313" key="3">
    <source>
        <dbReference type="Proteomes" id="UP000265703"/>
    </source>
</evidence>
<reference evidence="2 3" key="1">
    <citation type="submission" date="2018-06" db="EMBL/GenBank/DDBJ databases">
        <title>Comparative genomics reveals the genomic features of Rhizophagus irregularis, R. cerebriforme, R. diaphanum and Gigaspora rosea, and their symbiotic lifestyle signature.</title>
        <authorList>
            <person name="Morin E."/>
            <person name="San Clemente H."/>
            <person name="Chen E.C.H."/>
            <person name="De La Providencia I."/>
            <person name="Hainaut M."/>
            <person name="Kuo A."/>
            <person name="Kohler A."/>
            <person name="Murat C."/>
            <person name="Tang N."/>
            <person name="Roy S."/>
            <person name="Loubradou J."/>
            <person name="Henrissat B."/>
            <person name="Grigoriev I.V."/>
            <person name="Corradi N."/>
            <person name="Roux C."/>
            <person name="Martin F.M."/>
        </authorList>
    </citation>
    <scope>NUCLEOTIDE SEQUENCE [LARGE SCALE GENOMIC DNA]</scope>
    <source>
        <strain evidence="2 3">DAOM 227022</strain>
    </source>
</reference>
<proteinExistence type="predicted"/>
<keyword evidence="1" id="KW-1133">Transmembrane helix</keyword>
<dbReference type="AlphaFoldDB" id="A0A397SIV1"/>
<feature type="transmembrane region" description="Helical" evidence="1">
    <location>
        <begin position="83"/>
        <end position="103"/>
    </location>
</feature>
<keyword evidence="3" id="KW-1185">Reference proteome</keyword>